<dbReference type="AlphaFoldDB" id="A0A6B3QRW5"/>
<accession>A0A6B3QRW5</accession>
<dbReference type="InterPro" id="IPR009014">
    <property type="entry name" value="Transketo_C/PFOR_II"/>
</dbReference>
<dbReference type="EMBL" id="JAAIFS010000007">
    <property type="protein sequence ID" value="NEV90853.1"/>
    <property type="molecule type" value="Genomic_DNA"/>
</dbReference>
<dbReference type="SUPFAM" id="SSF52922">
    <property type="entry name" value="TK C-terminal domain-like"/>
    <property type="match status" value="1"/>
</dbReference>
<evidence type="ECO:0000256" key="4">
    <source>
        <dbReference type="ARBA" id="ARBA00023002"/>
    </source>
</evidence>
<evidence type="ECO:0000256" key="1">
    <source>
        <dbReference type="ARBA" id="ARBA00001964"/>
    </source>
</evidence>
<dbReference type="Gene3D" id="3.40.50.970">
    <property type="match status" value="1"/>
</dbReference>
<dbReference type="GO" id="GO:0000287">
    <property type="term" value="F:magnesium ion binding"/>
    <property type="evidence" value="ECO:0007669"/>
    <property type="project" value="UniProtKB-ARBA"/>
</dbReference>
<dbReference type="InterPro" id="IPR005475">
    <property type="entry name" value="Transketolase-like_Pyr-bd"/>
</dbReference>
<keyword evidence="4 7" id="KW-0560">Oxidoreductase</keyword>
<dbReference type="EC" id="1.2.4.1" evidence="2 7"/>
<dbReference type="PANTHER" id="PTHR11624:SF96">
    <property type="entry name" value="PYRUVATE DEHYDROGENASE E1 COMPONENT SUBUNIT BETA, MITOCHONDRIAL"/>
    <property type="match status" value="1"/>
</dbReference>
<dbReference type="SMART" id="SM00861">
    <property type="entry name" value="Transket_pyr"/>
    <property type="match status" value="1"/>
</dbReference>
<dbReference type="InterPro" id="IPR027110">
    <property type="entry name" value="PDHB_mito-type"/>
</dbReference>
<comment type="function">
    <text evidence="7">The pyruvate dehydrogenase complex catalyzes the overall conversion of pyruvate to acetyl-CoA and CO2.</text>
</comment>
<feature type="domain" description="Transketolase-like pyrimidine-binding" evidence="8">
    <location>
        <begin position="5"/>
        <end position="180"/>
    </location>
</feature>
<evidence type="ECO:0000256" key="5">
    <source>
        <dbReference type="ARBA" id="ARBA00023052"/>
    </source>
</evidence>
<dbReference type="Gene3D" id="3.40.50.920">
    <property type="match status" value="1"/>
</dbReference>
<keyword evidence="6 7" id="KW-0670">Pyruvate</keyword>
<comment type="catalytic activity">
    <reaction evidence="7">
        <text>N(6)-[(R)-lipoyl]-L-lysyl-[protein] + pyruvate + H(+) = N(6)-[(R)-S(8)-acetyldihydrolipoyl]-L-lysyl-[protein] + CO2</text>
        <dbReference type="Rhea" id="RHEA:19189"/>
        <dbReference type="Rhea" id="RHEA-COMP:10474"/>
        <dbReference type="Rhea" id="RHEA-COMP:10478"/>
        <dbReference type="ChEBI" id="CHEBI:15361"/>
        <dbReference type="ChEBI" id="CHEBI:15378"/>
        <dbReference type="ChEBI" id="CHEBI:16526"/>
        <dbReference type="ChEBI" id="CHEBI:83099"/>
        <dbReference type="ChEBI" id="CHEBI:83111"/>
        <dbReference type="EC" id="1.2.4.1"/>
    </reaction>
</comment>
<dbReference type="Pfam" id="PF02780">
    <property type="entry name" value="Transketolase_C"/>
    <property type="match status" value="1"/>
</dbReference>
<keyword evidence="5 7" id="KW-0786">Thiamine pyrophosphate</keyword>
<evidence type="ECO:0000313" key="9">
    <source>
        <dbReference type="EMBL" id="NEV90853.1"/>
    </source>
</evidence>
<protein>
    <recommendedName>
        <fullName evidence="3 7">Pyruvate dehydrogenase E1 component subunit beta</fullName>
        <ecNumber evidence="2 7">1.2.4.1</ecNumber>
    </recommendedName>
</protein>
<reference evidence="9" key="1">
    <citation type="journal article" date="2020" name="Microorganisms">
        <title>Isolation, Genomic and Metabolomic Characterization of Streptomyces tendae VITAKN with Quorum Sensing Inhibitory Activity from Southern India.</title>
        <authorList>
            <person name="Ishaque N.M."/>
            <person name="Burgsdorf I."/>
            <person name="Limlingan Malit J.J."/>
            <person name="Saha S."/>
            <person name="Teta R."/>
            <person name="Ewe D."/>
            <person name="Kannabiran K."/>
            <person name="Hrouzek P."/>
            <person name="Steindler L."/>
            <person name="Costantino V."/>
            <person name="Saurav K."/>
        </authorList>
    </citation>
    <scope>NUCLEOTIDE SEQUENCE</scope>
    <source>
        <strain evidence="9">VITAKN</strain>
    </source>
</reference>
<comment type="caution">
    <text evidence="9">The sequence shown here is derived from an EMBL/GenBank/DDBJ whole genome shotgun (WGS) entry which is preliminary data.</text>
</comment>
<dbReference type="GO" id="GO:0004739">
    <property type="term" value="F:pyruvate dehydrogenase (acetyl-transferring) activity"/>
    <property type="evidence" value="ECO:0007669"/>
    <property type="project" value="UniProtKB-UniRule"/>
</dbReference>
<evidence type="ECO:0000256" key="6">
    <source>
        <dbReference type="ARBA" id="ARBA00023317"/>
    </source>
</evidence>
<dbReference type="SUPFAM" id="SSF52518">
    <property type="entry name" value="Thiamin diphosphate-binding fold (THDP-binding)"/>
    <property type="match status" value="1"/>
</dbReference>
<dbReference type="InterPro" id="IPR029061">
    <property type="entry name" value="THDP-binding"/>
</dbReference>
<evidence type="ECO:0000256" key="3">
    <source>
        <dbReference type="ARBA" id="ARBA00016138"/>
    </source>
</evidence>
<evidence type="ECO:0000256" key="7">
    <source>
        <dbReference type="RuleBase" id="RU364074"/>
    </source>
</evidence>
<evidence type="ECO:0000259" key="8">
    <source>
        <dbReference type="SMART" id="SM00861"/>
    </source>
</evidence>
<dbReference type="Pfam" id="PF02779">
    <property type="entry name" value="Transket_pyr"/>
    <property type="match status" value="1"/>
</dbReference>
<dbReference type="GO" id="GO:0006086">
    <property type="term" value="P:pyruvate decarboxylation to acetyl-CoA"/>
    <property type="evidence" value="ECO:0007669"/>
    <property type="project" value="InterPro"/>
</dbReference>
<proteinExistence type="predicted"/>
<name>A0A6B3QRW5_STRTE</name>
<evidence type="ECO:0000256" key="2">
    <source>
        <dbReference type="ARBA" id="ARBA00012281"/>
    </source>
</evidence>
<sequence>MTRRQRVAENLNSALHHLLGAHPGTYLIGEDVADPYGGAFKVTRGLSDRFPDRVLSSPLSEGGIAGVGAGLALAGNRSVVEMMFSDFAALAFDPLLNFAAKSVSMYGRRVPMSMVVRCPTGGNRGYGPTHSQSLQKHFLGIPSLHLREVSPFHDNQRVLTAMLDREEPGVLFEDKVLYTRAMYQDGVVDDLFRYEVLADPSETARVFAPDCGPPDWIVLAPGGLTERAVTALRTLLLEEEITCELLVPSQLYPFDSKALLPVLSRADRICVMEDSTADGTWGELLAQQLHEQLWSRLVRPVLPLSAEPSIVPTAAHLEHDVLLQPATIHRAIMEATK</sequence>
<organism evidence="9">
    <name type="scientific">Streptomyces tendae</name>
    <dbReference type="NCBI Taxonomy" id="1932"/>
    <lineage>
        <taxon>Bacteria</taxon>
        <taxon>Bacillati</taxon>
        <taxon>Actinomycetota</taxon>
        <taxon>Actinomycetes</taxon>
        <taxon>Kitasatosporales</taxon>
        <taxon>Streptomycetaceae</taxon>
        <taxon>Streptomyces</taxon>
    </lineage>
</organism>
<dbReference type="InterPro" id="IPR033248">
    <property type="entry name" value="Transketolase_C"/>
</dbReference>
<dbReference type="PANTHER" id="PTHR11624">
    <property type="entry name" value="DEHYDROGENASE RELATED"/>
    <property type="match status" value="1"/>
</dbReference>
<comment type="cofactor">
    <cofactor evidence="1 7">
        <name>thiamine diphosphate</name>
        <dbReference type="ChEBI" id="CHEBI:58937"/>
    </cofactor>
</comment>
<gene>
    <name evidence="9" type="ORF">GUR47_29920</name>
</gene>
<dbReference type="RefSeq" id="WP_164460316.1">
    <property type="nucleotide sequence ID" value="NZ_JAAIFS010000007.1"/>
</dbReference>